<feature type="domain" description="RCK N-terminal" evidence="8">
    <location>
        <begin position="401"/>
        <end position="518"/>
    </location>
</feature>
<protein>
    <recommendedName>
        <fullName evidence="8">RCK N-terminal domain-containing protein</fullName>
    </recommendedName>
</protein>
<comment type="caution">
    <text evidence="9">The sequence shown here is derived from an EMBL/GenBank/DDBJ whole genome shotgun (WGS) entry which is preliminary data.</text>
</comment>
<keyword evidence="6 7" id="KW-0472">Membrane</keyword>
<dbReference type="InterPro" id="IPR038770">
    <property type="entry name" value="Na+/solute_symporter_sf"/>
</dbReference>
<dbReference type="Pfam" id="PF00999">
    <property type="entry name" value="Na_H_Exchanger"/>
    <property type="match status" value="1"/>
</dbReference>
<keyword evidence="4 7" id="KW-0812">Transmembrane</keyword>
<dbReference type="InterPro" id="IPR006153">
    <property type="entry name" value="Cation/H_exchanger_TM"/>
</dbReference>
<feature type="transmembrane region" description="Helical" evidence="7">
    <location>
        <begin position="291"/>
        <end position="311"/>
    </location>
</feature>
<dbReference type="GO" id="GO:0016020">
    <property type="term" value="C:membrane"/>
    <property type="evidence" value="ECO:0007669"/>
    <property type="project" value="UniProtKB-SubCell"/>
</dbReference>
<evidence type="ECO:0000256" key="1">
    <source>
        <dbReference type="ARBA" id="ARBA00004141"/>
    </source>
</evidence>
<name>A0A150TE04_SORCE</name>
<dbReference type="Gene3D" id="3.40.50.720">
    <property type="entry name" value="NAD(P)-binding Rossmann-like Domain"/>
    <property type="match status" value="1"/>
</dbReference>
<feature type="transmembrane region" description="Helical" evidence="7">
    <location>
        <begin position="32"/>
        <end position="50"/>
    </location>
</feature>
<evidence type="ECO:0000256" key="6">
    <source>
        <dbReference type="ARBA" id="ARBA00023136"/>
    </source>
</evidence>
<organism evidence="9 10">
    <name type="scientific">Sorangium cellulosum</name>
    <name type="common">Polyangium cellulosum</name>
    <dbReference type="NCBI Taxonomy" id="56"/>
    <lineage>
        <taxon>Bacteria</taxon>
        <taxon>Pseudomonadati</taxon>
        <taxon>Myxococcota</taxon>
        <taxon>Polyangia</taxon>
        <taxon>Polyangiales</taxon>
        <taxon>Polyangiaceae</taxon>
        <taxon>Sorangium</taxon>
    </lineage>
</organism>
<sequence length="554" mass="58500">MQSAGLLVHLVTALGAALIGAAIALRLRQPLILGYVLAGVAIGPFTPGVMGDTEAIAELAELGIVFLMFVIGVQLPMRELLRAGRVAILGGLLQVAVMVGAGYLVGRALGWGHVQSYAFGAVVSNSSSTVLGKVLSDRGELDSRHAQLGMAWSSVQDISTVALVAVLAFVSPSAKAVGPLLGKAALFFVVVVPLSFWVLPFVLRRASALRNREFFALVVVTLALAMAGGASQLGVSLALGAFLAGVVVGESDMAHRILGDAIPLRDIFSGIFFVSIGMLLDPAFLLRAWALVLVTVALIVVVKGAVTAVIARWTGCSARLATLIGAALAQSAEFSFLLARIGLEEGALTAPIFNLLLSATVVTILLSPMVNGLAPALLRRVQARRPAAAQGDDTTLPPGIEHHAIVCGYGRVGSIVCALLEQHRKPYVVIEEDLRTVESLRARGVTVLFGDAGRPEVLDRAHLRAAHLLILCIPERMAVRRALEHAREVSKGATVLARTHTHEDRAFLQERGADEAVVGEMELALELGRRALQRFRVEPSVVERSIAAARRTLA</sequence>
<dbReference type="Pfam" id="PF02254">
    <property type="entry name" value="TrkA_N"/>
    <property type="match status" value="1"/>
</dbReference>
<dbReference type="InterPro" id="IPR003148">
    <property type="entry name" value="RCK_N"/>
</dbReference>
<evidence type="ECO:0000256" key="4">
    <source>
        <dbReference type="ARBA" id="ARBA00022692"/>
    </source>
</evidence>
<evidence type="ECO:0000256" key="2">
    <source>
        <dbReference type="ARBA" id="ARBA00005551"/>
    </source>
</evidence>
<comment type="subcellular location">
    <subcellularLocation>
        <location evidence="1">Membrane</location>
        <topology evidence="1">Multi-pass membrane protein</topology>
    </subcellularLocation>
</comment>
<evidence type="ECO:0000313" key="10">
    <source>
        <dbReference type="Proteomes" id="UP000075502"/>
    </source>
</evidence>
<feature type="transmembrane region" description="Helical" evidence="7">
    <location>
        <begin position="355"/>
        <end position="378"/>
    </location>
</feature>
<feature type="transmembrane region" description="Helical" evidence="7">
    <location>
        <begin position="148"/>
        <end position="172"/>
    </location>
</feature>
<keyword evidence="5 7" id="KW-1133">Transmembrane helix</keyword>
<dbReference type="GO" id="GO:0015297">
    <property type="term" value="F:antiporter activity"/>
    <property type="evidence" value="ECO:0007669"/>
    <property type="project" value="InterPro"/>
</dbReference>
<reference evidence="9 10" key="1">
    <citation type="submission" date="2014-02" db="EMBL/GenBank/DDBJ databases">
        <title>The small core and large imbalanced accessory genome model reveals a collaborative survival strategy of Sorangium cellulosum strains in nature.</title>
        <authorList>
            <person name="Han K."/>
            <person name="Peng R."/>
            <person name="Blom J."/>
            <person name="Li Y.-Z."/>
        </authorList>
    </citation>
    <scope>NUCLEOTIDE SEQUENCE [LARGE SCALE GENOMIC DNA]</scope>
    <source>
        <strain evidence="9 10">So0007-03</strain>
    </source>
</reference>
<proteinExistence type="inferred from homology"/>
<dbReference type="PANTHER" id="PTHR42751">
    <property type="entry name" value="SODIUM/HYDROGEN EXCHANGER FAMILY/TRKA DOMAIN PROTEIN"/>
    <property type="match status" value="1"/>
</dbReference>
<dbReference type="AlphaFoldDB" id="A0A150TE04"/>
<keyword evidence="3" id="KW-0813">Transport</keyword>
<feature type="transmembrane region" description="Helical" evidence="7">
    <location>
        <begin position="6"/>
        <end position="25"/>
    </location>
</feature>
<dbReference type="InterPro" id="IPR036291">
    <property type="entry name" value="NAD(P)-bd_dom_sf"/>
</dbReference>
<dbReference type="Proteomes" id="UP000075502">
    <property type="component" value="Unassembled WGS sequence"/>
</dbReference>
<evidence type="ECO:0000256" key="5">
    <source>
        <dbReference type="ARBA" id="ARBA00022989"/>
    </source>
</evidence>
<gene>
    <name evidence="9" type="ORF">BE21_53980</name>
</gene>
<accession>A0A150TE04</accession>
<evidence type="ECO:0000313" key="9">
    <source>
        <dbReference type="EMBL" id="KYG02935.1"/>
    </source>
</evidence>
<dbReference type="EMBL" id="JEME01002868">
    <property type="protein sequence ID" value="KYG02935.1"/>
    <property type="molecule type" value="Genomic_DNA"/>
</dbReference>
<dbReference type="GO" id="GO:1902600">
    <property type="term" value="P:proton transmembrane transport"/>
    <property type="evidence" value="ECO:0007669"/>
    <property type="project" value="InterPro"/>
</dbReference>
<feature type="transmembrane region" description="Helical" evidence="7">
    <location>
        <begin position="184"/>
        <end position="202"/>
    </location>
</feature>
<feature type="transmembrane region" description="Helical" evidence="7">
    <location>
        <begin position="267"/>
        <end position="285"/>
    </location>
</feature>
<comment type="similarity">
    <text evidence="2">Belongs to the monovalent cation:proton antiporter 2 (CPA2) transporter (TC 2.A.37) family.</text>
</comment>
<dbReference type="PANTHER" id="PTHR42751:SF3">
    <property type="entry name" value="SODIUM_GLUTAMATE SYMPORTER"/>
    <property type="match status" value="1"/>
</dbReference>
<dbReference type="Gene3D" id="1.20.1530.20">
    <property type="match status" value="1"/>
</dbReference>
<dbReference type="GO" id="GO:0006813">
    <property type="term" value="P:potassium ion transport"/>
    <property type="evidence" value="ECO:0007669"/>
    <property type="project" value="InterPro"/>
</dbReference>
<dbReference type="SUPFAM" id="SSF51735">
    <property type="entry name" value="NAD(P)-binding Rossmann-fold domains"/>
    <property type="match status" value="1"/>
</dbReference>
<feature type="transmembrane region" description="Helical" evidence="7">
    <location>
        <begin position="323"/>
        <end position="343"/>
    </location>
</feature>
<feature type="transmembrane region" description="Helical" evidence="7">
    <location>
        <begin position="87"/>
        <end position="105"/>
    </location>
</feature>
<dbReference type="PROSITE" id="PS51201">
    <property type="entry name" value="RCK_N"/>
    <property type="match status" value="1"/>
</dbReference>
<feature type="transmembrane region" description="Helical" evidence="7">
    <location>
        <begin position="214"/>
        <end position="231"/>
    </location>
</feature>
<evidence type="ECO:0000256" key="3">
    <source>
        <dbReference type="ARBA" id="ARBA00022448"/>
    </source>
</evidence>
<evidence type="ECO:0000256" key="7">
    <source>
        <dbReference type="SAM" id="Phobius"/>
    </source>
</evidence>
<evidence type="ECO:0000259" key="8">
    <source>
        <dbReference type="PROSITE" id="PS51201"/>
    </source>
</evidence>
<feature type="transmembrane region" description="Helical" evidence="7">
    <location>
        <begin position="56"/>
        <end position="75"/>
    </location>
</feature>